<comment type="caution">
    <text evidence="1">The sequence shown here is derived from an EMBL/GenBank/DDBJ whole genome shotgun (WGS) entry which is preliminary data.</text>
</comment>
<keyword evidence="2" id="KW-1185">Reference proteome</keyword>
<dbReference type="RefSeq" id="WP_420905109.1">
    <property type="nucleotide sequence ID" value="NZ_BAAFGK010000004.1"/>
</dbReference>
<sequence>MIGHGEIEDAIREALMPLHRDQGGPLQTLSTADIFTVEEAVAAAKNTPSPSCSVVASSADFSELRANGYHDAVHTVVLLISARSYKSRGAAARGGEDRAGVYDLLKQTKQALLGREVLSGHGSELRIVREWLLDTDQNLIIWAQEWKLRVYHAGVQ</sequence>
<evidence type="ECO:0000313" key="2">
    <source>
        <dbReference type="Proteomes" id="UP001628193"/>
    </source>
</evidence>
<protein>
    <submittedName>
        <fullName evidence="1">Uncharacterized protein</fullName>
    </submittedName>
</protein>
<gene>
    <name evidence="1" type="ORF">SIID45300_01747</name>
</gene>
<dbReference type="Proteomes" id="UP001628193">
    <property type="component" value="Unassembled WGS sequence"/>
</dbReference>
<accession>A0ABQ0C954</accession>
<evidence type="ECO:0000313" key="1">
    <source>
        <dbReference type="EMBL" id="GAB0057419.1"/>
    </source>
</evidence>
<name>A0ABQ0C954_9PROT</name>
<reference evidence="1 2" key="1">
    <citation type="submission" date="2024-09" db="EMBL/GenBank/DDBJ databases">
        <title>Draft genome sequence of Candidatus Magnetaquicoccaceae bacterium FCR-1.</title>
        <authorList>
            <person name="Shimoshige H."/>
            <person name="Shimamura S."/>
            <person name="Taoka A."/>
            <person name="Kobayashi H."/>
            <person name="Maekawa T."/>
        </authorList>
    </citation>
    <scope>NUCLEOTIDE SEQUENCE [LARGE SCALE GENOMIC DNA]</scope>
    <source>
        <strain evidence="1 2">FCR-1</strain>
    </source>
</reference>
<organism evidence="1 2">
    <name type="scientific">Candidatus Magnetaquiglobus chichijimensis</name>
    <dbReference type="NCBI Taxonomy" id="3141448"/>
    <lineage>
        <taxon>Bacteria</taxon>
        <taxon>Pseudomonadati</taxon>
        <taxon>Pseudomonadota</taxon>
        <taxon>Magnetococcia</taxon>
        <taxon>Magnetococcales</taxon>
        <taxon>Candidatus Magnetaquicoccaceae</taxon>
        <taxon>Candidatus Magnetaquiglobus</taxon>
    </lineage>
</organism>
<proteinExistence type="predicted"/>
<dbReference type="EMBL" id="BAAFGK010000004">
    <property type="protein sequence ID" value="GAB0057419.1"/>
    <property type="molecule type" value="Genomic_DNA"/>
</dbReference>